<sequence>MQEAALIDIRRAGLLRVGIEQAVQIPASVLREAGHTVPALADQPPQVLGARHTAWKAARHTHDRYRLRRAGGPGPVPVRRRLPGRVVQTQDPGPKVRGEGLGSRVVEGHGGGQTQPGPSGQPVAQLDDREGAEAEVAEGPARRNRFGARVGSDGGGLVADHLAEQGELAPLVQVGQTRAQGGGDRLVGPSGGAGLLIRQGAEQRPHPVAGVDGARRKRQQGRGSGLDQCVESGGALVRPAEGQQRAGQSVQSPVADHGLGEGGGDHRRGEAVGLRSAHQCGGVGHHDERGDIVVRGEVVQCSGEFGIIGGVDDRGHRTGPGQGLVQLQRVRAVGHDADDVHPLRQRLVLAPPVVGMRRLDEHEVSCSVPGDQVAGEDRAGPGVGACDDHDAFDPRHGRIRPVGDGEAHEPGPHQLPVAYSELGQTGGDGGDQRHGALGPRGAGFDVDDRQRRAVTRIGLCGPCGCPQGDFGAVRRPVPVGDAHRAPGEDDEPGPGLPTHPLAGRRPCVRVCLCLCLCLCEDRHVGGRVRGGA</sequence>
<gene>
    <name evidence="2" type="ORF">Saso_51380</name>
</gene>
<evidence type="ECO:0000313" key="2">
    <source>
        <dbReference type="EMBL" id="GHI63488.1"/>
    </source>
</evidence>
<organism evidence="2 3">
    <name type="scientific">Streptomyces asoensis</name>
    <dbReference type="NCBI Taxonomy" id="249586"/>
    <lineage>
        <taxon>Bacteria</taxon>
        <taxon>Bacillati</taxon>
        <taxon>Actinomycetota</taxon>
        <taxon>Actinomycetes</taxon>
        <taxon>Kitasatosporales</taxon>
        <taxon>Streptomycetaceae</taxon>
        <taxon>Streptomyces</taxon>
    </lineage>
</organism>
<keyword evidence="3" id="KW-1185">Reference proteome</keyword>
<reference evidence="3" key="1">
    <citation type="submission" date="2023-07" db="EMBL/GenBank/DDBJ databases">
        <title>Whole genome shotgun sequence of Streptomyces cacaoi subsp. asoensis NBRC 13813.</title>
        <authorList>
            <person name="Komaki H."/>
            <person name="Tamura T."/>
        </authorList>
    </citation>
    <scope>NUCLEOTIDE SEQUENCE [LARGE SCALE GENOMIC DNA]</scope>
    <source>
        <strain evidence="3">NBRC 13813</strain>
    </source>
</reference>
<dbReference type="Proteomes" id="UP000649259">
    <property type="component" value="Unassembled WGS sequence"/>
</dbReference>
<proteinExistence type="predicted"/>
<evidence type="ECO:0000256" key="1">
    <source>
        <dbReference type="SAM" id="MobiDB-lite"/>
    </source>
</evidence>
<name>A0ABQ3S5U0_9ACTN</name>
<protein>
    <submittedName>
        <fullName evidence="2">Uncharacterized protein</fullName>
    </submittedName>
</protein>
<feature type="region of interest" description="Disordered" evidence="1">
    <location>
        <begin position="67"/>
        <end position="146"/>
    </location>
</feature>
<feature type="region of interest" description="Disordered" evidence="1">
    <location>
        <begin position="419"/>
        <end position="445"/>
    </location>
</feature>
<dbReference type="EMBL" id="BNEB01000005">
    <property type="protein sequence ID" value="GHI63488.1"/>
    <property type="molecule type" value="Genomic_DNA"/>
</dbReference>
<feature type="region of interest" description="Disordered" evidence="1">
    <location>
        <begin position="476"/>
        <end position="499"/>
    </location>
</feature>
<feature type="region of interest" description="Disordered" evidence="1">
    <location>
        <begin position="198"/>
        <end position="269"/>
    </location>
</feature>
<evidence type="ECO:0000313" key="3">
    <source>
        <dbReference type="Proteomes" id="UP000649259"/>
    </source>
</evidence>
<comment type="caution">
    <text evidence="2">The sequence shown here is derived from an EMBL/GenBank/DDBJ whole genome shotgun (WGS) entry which is preliminary data.</text>
</comment>
<accession>A0ABQ3S5U0</accession>